<accession>A0A2V2UMD4</accession>
<gene>
    <name evidence="1" type="ORF">C4B63_171g10c</name>
    <name evidence="2" type="ORF">C4B63_4g3150c</name>
</gene>
<dbReference type="VEuPathDB" id="TriTrypDB:TcCLB.503809.120"/>
<dbReference type="EMBL" id="PRFA01000171">
    <property type="protein sequence ID" value="PWU85240.1"/>
    <property type="molecule type" value="Genomic_DNA"/>
</dbReference>
<sequence>MFGRRVFASAGVPRHMWAPLHIQSNRQAQRVLPSLAPLASHSAAGHISSVAAVLSAPQLMSVMEPLYGDEDPLLCAASIACHRGCLTSLANLWCMPLRTIVCTLDNKLQHAFLSTISTVDLGVREGSGGRALFVVR</sequence>
<evidence type="ECO:0000313" key="3">
    <source>
        <dbReference type="Proteomes" id="UP000246121"/>
    </source>
</evidence>
<dbReference type="OrthoDB" id="272787at2759"/>
<dbReference type="VEuPathDB" id="TriTrypDB:C4B63_4g3150c"/>
<dbReference type="VEuPathDB" id="TriTrypDB:TcCL_ESM05796"/>
<evidence type="ECO:0000313" key="2">
    <source>
        <dbReference type="EMBL" id="PWV01310.1"/>
    </source>
</evidence>
<dbReference type="PANTHER" id="PTHR38827:SF1">
    <property type="entry name" value="T. BRUCEI SPP.-SPECIFIC PROTEIN"/>
    <property type="match status" value="1"/>
</dbReference>
<proteinExistence type="predicted"/>
<dbReference type="VEuPathDB" id="TriTrypDB:C3747_211g305c"/>
<name>A0A2V2UMD4_TRYCR</name>
<dbReference type="AlphaFoldDB" id="A0A2V2UMD4"/>
<dbReference type="VEuPathDB" id="TriTrypDB:TCDM_14076"/>
<organism evidence="1 3">
    <name type="scientific">Trypanosoma cruzi</name>
    <dbReference type="NCBI Taxonomy" id="5693"/>
    <lineage>
        <taxon>Eukaryota</taxon>
        <taxon>Discoba</taxon>
        <taxon>Euglenozoa</taxon>
        <taxon>Kinetoplastea</taxon>
        <taxon>Metakinetoplastina</taxon>
        <taxon>Trypanosomatida</taxon>
        <taxon>Trypanosomatidae</taxon>
        <taxon>Trypanosoma</taxon>
        <taxon>Schizotrypanum</taxon>
    </lineage>
</organism>
<dbReference type="VEuPathDB" id="TriTrypDB:TcCLB.511355.24"/>
<evidence type="ECO:0000313" key="1">
    <source>
        <dbReference type="EMBL" id="PWU85240.1"/>
    </source>
</evidence>
<dbReference type="PANTHER" id="PTHR38827">
    <property type="entry name" value="T. BRUCEI SPP.-SPECIFIC PROTEIN-RELATED"/>
    <property type="match status" value="1"/>
</dbReference>
<dbReference type="VEuPathDB" id="TriTrypDB:C4B63_171g10c"/>
<dbReference type="Proteomes" id="UP000246121">
    <property type="component" value="Unassembled WGS sequence"/>
</dbReference>
<comment type="caution">
    <text evidence="1">The sequence shown here is derived from an EMBL/GenBank/DDBJ whole genome shotgun (WGS) entry which is preliminary data.</text>
</comment>
<protein>
    <submittedName>
        <fullName evidence="1">Uncharacterized protein</fullName>
    </submittedName>
</protein>
<reference evidence="1 3" key="1">
    <citation type="journal article" date="2018" name="Microb. Genom.">
        <title>Expanding an expanded genome: long-read sequencing of Trypanosoma cruzi.</title>
        <authorList>
            <person name="Berna L."/>
            <person name="Rodriguez M."/>
            <person name="Chiribao M.L."/>
            <person name="Parodi-Talice A."/>
            <person name="Pita S."/>
            <person name="Rijo G."/>
            <person name="Alvarez-Valin F."/>
            <person name="Robello C."/>
        </authorList>
    </citation>
    <scope>NUCLEOTIDE SEQUENCE [LARGE SCALE GENOMIC DNA]</scope>
    <source>
        <strain evidence="1 3">Dm28c</strain>
    </source>
</reference>
<dbReference type="VEuPathDB" id="TriTrypDB:TcG_00106"/>
<dbReference type="VEuPathDB" id="TriTrypDB:TcBrA4_0075710"/>
<dbReference type="EMBL" id="PRFA01000004">
    <property type="protein sequence ID" value="PWV01310.1"/>
    <property type="molecule type" value="Genomic_DNA"/>
</dbReference>
<dbReference type="VEuPathDB" id="TriTrypDB:BCY84_03680"/>
<dbReference type="VEuPathDB" id="TriTrypDB:TcBrA4_0086940"/>